<dbReference type="Proteomes" id="UP001597112">
    <property type="component" value="Unassembled WGS sequence"/>
</dbReference>
<reference evidence="2" key="1">
    <citation type="journal article" date="2019" name="Int. J. Syst. Evol. Microbiol.">
        <title>The Global Catalogue of Microorganisms (GCM) 10K type strain sequencing project: providing services to taxonomists for standard genome sequencing and annotation.</title>
        <authorList>
            <consortium name="The Broad Institute Genomics Platform"/>
            <consortium name="The Broad Institute Genome Sequencing Center for Infectious Disease"/>
            <person name="Wu L."/>
            <person name="Ma J."/>
        </authorList>
    </citation>
    <scope>NUCLEOTIDE SEQUENCE [LARGE SCALE GENOMIC DNA]</scope>
    <source>
        <strain evidence="2">CCUG 58938</strain>
    </source>
</reference>
<sequence>MNTSHPTQQFYEAFTGEEAALIELTLDALGISYTRIDNHMDTAQKSIRFYVTDKRHYFEDMKVNVVDRCLKNKDLNSKFESLLTDYQKVLS</sequence>
<organism evidence="1 2">
    <name type="scientific">Ohtaekwangia kribbensis</name>
    <dbReference type="NCBI Taxonomy" id="688913"/>
    <lineage>
        <taxon>Bacteria</taxon>
        <taxon>Pseudomonadati</taxon>
        <taxon>Bacteroidota</taxon>
        <taxon>Cytophagia</taxon>
        <taxon>Cytophagales</taxon>
        <taxon>Fulvivirgaceae</taxon>
        <taxon>Ohtaekwangia</taxon>
    </lineage>
</organism>
<keyword evidence="2" id="KW-1185">Reference proteome</keyword>
<evidence type="ECO:0000313" key="2">
    <source>
        <dbReference type="Proteomes" id="UP001597112"/>
    </source>
</evidence>
<protein>
    <recommendedName>
        <fullName evidence="3">DUF5659 domain-containing protein</fullName>
    </recommendedName>
</protein>
<name>A0ABW3K083_9BACT</name>
<evidence type="ECO:0008006" key="3">
    <source>
        <dbReference type="Google" id="ProtNLM"/>
    </source>
</evidence>
<proteinExistence type="predicted"/>
<evidence type="ECO:0000313" key="1">
    <source>
        <dbReference type="EMBL" id="MFD0999487.1"/>
    </source>
</evidence>
<comment type="caution">
    <text evidence="1">The sequence shown here is derived from an EMBL/GenBank/DDBJ whole genome shotgun (WGS) entry which is preliminary data.</text>
</comment>
<accession>A0ABW3K083</accession>
<gene>
    <name evidence="1" type="ORF">ACFQ21_09220</name>
</gene>
<dbReference type="RefSeq" id="WP_377578018.1">
    <property type="nucleotide sequence ID" value="NZ_JBHTKA010000001.1"/>
</dbReference>
<dbReference type="EMBL" id="JBHTKA010000001">
    <property type="protein sequence ID" value="MFD0999487.1"/>
    <property type="molecule type" value="Genomic_DNA"/>
</dbReference>